<keyword evidence="3" id="KW-1185">Reference proteome</keyword>
<dbReference type="RefSeq" id="WP_091516922.1">
    <property type="nucleotide sequence ID" value="NZ_CBDQZW010000075.1"/>
</dbReference>
<evidence type="ECO:0000313" key="3">
    <source>
        <dbReference type="Proteomes" id="UP000199025"/>
    </source>
</evidence>
<organism evidence="2 3">
    <name type="scientific">Amycolatopsis sacchari</name>
    <dbReference type="NCBI Taxonomy" id="115433"/>
    <lineage>
        <taxon>Bacteria</taxon>
        <taxon>Bacillati</taxon>
        <taxon>Actinomycetota</taxon>
        <taxon>Actinomycetes</taxon>
        <taxon>Pseudonocardiales</taxon>
        <taxon>Pseudonocardiaceae</taxon>
        <taxon>Amycolatopsis</taxon>
    </lineage>
</organism>
<name>A0A1I4D961_9PSEU</name>
<reference evidence="2 3" key="1">
    <citation type="submission" date="2016-10" db="EMBL/GenBank/DDBJ databases">
        <authorList>
            <person name="de Groot N.N."/>
        </authorList>
    </citation>
    <scope>NUCLEOTIDE SEQUENCE [LARGE SCALE GENOMIC DNA]</scope>
    <source>
        <strain evidence="2 3">DSM 44468</strain>
    </source>
</reference>
<dbReference type="OrthoDB" id="4749283at2"/>
<feature type="transmembrane region" description="Helical" evidence="1">
    <location>
        <begin position="27"/>
        <end position="49"/>
    </location>
</feature>
<keyword evidence="1" id="KW-0472">Membrane</keyword>
<protein>
    <submittedName>
        <fullName evidence="2">Uncharacterized protein</fullName>
    </submittedName>
</protein>
<keyword evidence="1" id="KW-1133">Transmembrane helix</keyword>
<sequence>MGYPPAPGAFGPPPGVPVEPRKRSKLFWLRFAIPVVVLVVAALGVFGVFKSDVDRAAVGDCLNVKEFKDRVEPAKVDCGDQAANVKVGVRLDDDNASCPAGDYDEYSVSGRGSYKLCLMLNAREGECLANFSSLTQGYKRVNCGDPAAEVKIVRVADGKADDSACQGTDARAAITYSQPATTVCLAESTPA</sequence>
<evidence type="ECO:0000256" key="1">
    <source>
        <dbReference type="SAM" id="Phobius"/>
    </source>
</evidence>
<keyword evidence="1" id="KW-0812">Transmembrane</keyword>
<dbReference type="STRING" id="115433.SAMN05421835_14316"/>
<evidence type="ECO:0000313" key="2">
    <source>
        <dbReference type="EMBL" id="SFK90022.1"/>
    </source>
</evidence>
<dbReference type="EMBL" id="FORP01000043">
    <property type="protein sequence ID" value="SFK90022.1"/>
    <property type="molecule type" value="Genomic_DNA"/>
</dbReference>
<accession>A0A1I4D961</accession>
<dbReference type="Proteomes" id="UP000199025">
    <property type="component" value="Unassembled WGS sequence"/>
</dbReference>
<proteinExistence type="predicted"/>
<gene>
    <name evidence="2" type="ORF">SAMN05421835_14316</name>
</gene>
<dbReference type="AlphaFoldDB" id="A0A1I4D961"/>